<dbReference type="SUPFAM" id="SSF47240">
    <property type="entry name" value="Ferritin-like"/>
    <property type="match status" value="1"/>
</dbReference>
<dbReference type="PANTHER" id="PTHR30565:SF9">
    <property type="entry name" value="PROTEIN YCIF"/>
    <property type="match status" value="1"/>
</dbReference>
<accession>A0ABS8PQ74</accession>
<dbReference type="InterPro" id="IPR009078">
    <property type="entry name" value="Ferritin-like_SF"/>
</dbReference>
<dbReference type="RefSeq" id="WP_231004515.1">
    <property type="nucleotide sequence ID" value="NZ_JAJNEC010000005.1"/>
</dbReference>
<dbReference type="PANTHER" id="PTHR30565">
    <property type="entry name" value="PROTEIN YCIF"/>
    <property type="match status" value="1"/>
</dbReference>
<reference evidence="2 3" key="1">
    <citation type="submission" date="2021-11" db="EMBL/GenBank/DDBJ databases">
        <title>Genomic of Niabella pedocola.</title>
        <authorList>
            <person name="Wu T."/>
        </authorList>
    </citation>
    <scope>NUCLEOTIDE SEQUENCE [LARGE SCALE GENOMIC DNA]</scope>
    <source>
        <strain evidence="2 3">JCM 31011</strain>
    </source>
</reference>
<proteinExistence type="predicted"/>
<name>A0ABS8PQ74_9BACT</name>
<evidence type="ECO:0000313" key="2">
    <source>
        <dbReference type="EMBL" id="MCD2423251.1"/>
    </source>
</evidence>
<dbReference type="InterPro" id="IPR047114">
    <property type="entry name" value="YciF"/>
</dbReference>
<protein>
    <submittedName>
        <fullName evidence="2">Ferritin-like domain-containing protein</fullName>
    </submittedName>
</protein>
<dbReference type="CDD" id="cd07909">
    <property type="entry name" value="YciF"/>
    <property type="match status" value="1"/>
</dbReference>
<organism evidence="2 3">
    <name type="scientific">Niabella pedocola</name>
    <dbReference type="NCBI Taxonomy" id="1752077"/>
    <lineage>
        <taxon>Bacteria</taxon>
        <taxon>Pseudomonadati</taxon>
        <taxon>Bacteroidota</taxon>
        <taxon>Chitinophagia</taxon>
        <taxon>Chitinophagales</taxon>
        <taxon>Chitinophagaceae</taxon>
        <taxon>Niabella</taxon>
    </lineage>
</organism>
<comment type="caution">
    <text evidence="2">The sequence shown here is derived from an EMBL/GenBank/DDBJ whole genome shotgun (WGS) entry which is preliminary data.</text>
</comment>
<dbReference type="Proteomes" id="UP001199816">
    <property type="component" value="Unassembled WGS sequence"/>
</dbReference>
<feature type="region of interest" description="Disordered" evidence="1">
    <location>
        <begin position="1"/>
        <end position="24"/>
    </location>
</feature>
<sequence>MATTKKSTPKKTTRSPKSNESKPEAASALMELFVDEIKDIYWAEKHLVKTLPKLAKGAASEALRDAINEHLEVTKTHVSRLEEVFELLDKRPQAKKCEAMEGLAEEGAGVLEDTEAGTATRDVGIILAAQKTEHYEIATYGGLSVLAKTLNLTDVANLLDQTLAEEKEADDTLTNIAENNINVEASEE</sequence>
<evidence type="ECO:0000313" key="3">
    <source>
        <dbReference type="Proteomes" id="UP001199816"/>
    </source>
</evidence>
<evidence type="ECO:0000256" key="1">
    <source>
        <dbReference type="SAM" id="MobiDB-lite"/>
    </source>
</evidence>
<dbReference type="EMBL" id="JAJNEC010000005">
    <property type="protein sequence ID" value="MCD2423251.1"/>
    <property type="molecule type" value="Genomic_DNA"/>
</dbReference>
<dbReference type="Pfam" id="PF05974">
    <property type="entry name" value="DUF892"/>
    <property type="match status" value="1"/>
</dbReference>
<keyword evidence="3" id="KW-1185">Reference proteome</keyword>
<gene>
    <name evidence="2" type="ORF">LQ567_10810</name>
</gene>
<dbReference type="Gene3D" id="1.20.1260.10">
    <property type="match status" value="1"/>
</dbReference>
<dbReference type="InterPro" id="IPR010287">
    <property type="entry name" value="DUF892_YciF-like"/>
</dbReference>
<dbReference type="InterPro" id="IPR012347">
    <property type="entry name" value="Ferritin-like"/>
</dbReference>